<proteinExistence type="predicted"/>
<evidence type="ECO:0000313" key="2">
    <source>
        <dbReference type="Proteomes" id="UP000027215"/>
    </source>
</evidence>
<accession>A0A060HDI2</accession>
<organism evidence="1 2">
    <name type="scientific">Xylella fastidiosa subsp. sandyi Ann-1</name>
    <dbReference type="NCBI Taxonomy" id="155920"/>
    <lineage>
        <taxon>Bacteria</taxon>
        <taxon>Pseudomonadati</taxon>
        <taxon>Pseudomonadota</taxon>
        <taxon>Gammaproteobacteria</taxon>
        <taxon>Lysobacterales</taxon>
        <taxon>Lysobacteraceae</taxon>
        <taxon>Xylella</taxon>
    </lineage>
</organism>
<dbReference type="EMBL" id="CP006696">
    <property type="protein sequence ID" value="AIC10972.1"/>
    <property type="molecule type" value="Genomic_DNA"/>
</dbReference>
<sequence length="36" mass="3411">MRSTAMGISKTPLGAGLATSVGAAIGAKAVLPGVQQ</sequence>
<dbReference type="AlphaFoldDB" id="A0A060HDI2"/>
<dbReference type="PATRIC" id="fig|155920.8.peg.333"/>
<protein>
    <submittedName>
        <fullName evidence="1">Uncharacterized protein</fullName>
    </submittedName>
</protein>
<gene>
    <name evidence="1" type="ORF">D934_01385</name>
</gene>
<dbReference type="HOGENOM" id="CLU_3399182_0_0_6"/>
<reference evidence="1 2" key="1">
    <citation type="submission" date="2013-08" db="EMBL/GenBank/DDBJ databases">
        <authorList>
            <person name="Stouthamer R."/>
            <person name="Nunney L."/>
        </authorList>
    </citation>
    <scope>NUCLEOTIDE SEQUENCE [LARGE SCALE GENOMIC DNA]</scope>
    <source>
        <strain evidence="2">ann-1</strain>
    </source>
</reference>
<name>A0A060HDI2_XYLFS</name>
<dbReference type="KEGG" id="xfs:D934_01385"/>
<evidence type="ECO:0000313" key="1">
    <source>
        <dbReference type="EMBL" id="AIC10972.1"/>
    </source>
</evidence>
<dbReference type="Proteomes" id="UP000027215">
    <property type="component" value="Chromosome"/>
</dbReference>